<keyword evidence="1" id="KW-0472">Membrane</keyword>
<accession>A0A1G9R1V3</accession>
<evidence type="ECO:0000256" key="1">
    <source>
        <dbReference type="SAM" id="Phobius"/>
    </source>
</evidence>
<keyword evidence="1" id="KW-0812">Transmembrane</keyword>
<sequence length="72" mass="7613">MPVFEAAPRGFAAVTLAFVGYALASFGLTVALVELGLPNQWFMACFVGIGVVLAVPFVRLFRQLVPKTPGTA</sequence>
<reference evidence="3" key="1">
    <citation type="submission" date="2016-10" db="EMBL/GenBank/DDBJ databases">
        <authorList>
            <person name="Varghese N."/>
            <person name="Submissions S."/>
        </authorList>
    </citation>
    <scope>NUCLEOTIDE SEQUENCE [LARGE SCALE GENOMIC DNA]</scope>
    <source>
        <strain evidence="3">CGMCC 1.10119</strain>
    </source>
</reference>
<proteinExistence type="predicted"/>
<feature type="transmembrane region" description="Helical" evidence="1">
    <location>
        <begin position="12"/>
        <end position="35"/>
    </location>
</feature>
<organism evidence="2 3">
    <name type="scientific">Halogranum gelatinilyticum</name>
    <dbReference type="NCBI Taxonomy" id="660521"/>
    <lineage>
        <taxon>Archaea</taxon>
        <taxon>Methanobacteriati</taxon>
        <taxon>Methanobacteriota</taxon>
        <taxon>Stenosarchaea group</taxon>
        <taxon>Halobacteria</taxon>
        <taxon>Halobacteriales</taxon>
        <taxon>Haloferacaceae</taxon>
    </lineage>
</organism>
<evidence type="ECO:0000313" key="2">
    <source>
        <dbReference type="EMBL" id="SDM17090.1"/>
    </source>
</evidence>
<dbReference type="EMBL" id="FNHL01000001">
    <property type="protein sequence ID" value="SDM17090.1"/>
    <property type="molecule type" value="Genomic_DNA"/>
</dbReference>
<dbReference type="OrthoDB" id="292456at2157"/>
<dbReference type="AlphaFoldDB" id="A0A1G9R1V3"/>
<dbReference type="STRING" id="660521.SAMN04487949_1129"/>
<gene>
    <name evidence="2" type="ORF">SAMN04487949_1129</name>
</gene>
<name>A0A1G9R1V3_9EURY</name>
<feature type="transmembrane region" description="Helical" evidence="1">
    <location>
        <begin position="41"/>
        <end position="61"/>
    </location>
</feature>
<dbReference type="Proteomes" id="UP000199451">
    <property type="component" value="Unassembled WGS sequence"/>
</dbReference>
<protein>
    <submittedName>
        <fullName evidence="2">Uncharacterized protein</fullName>
    </submittedName>
</protein>
<dbReference type="RefSeq" id="WP_089694889.1">
    <property type="nucleotide sequence ID" value="NZ_FNHL01000001.1"/>
</dbReference>
<keyword evidence="3" id="KW-1185">Reference proteome</keyword>
<keyword evidence="1" id="KW-1133">Transmembrane helix</keyword>
<evidence type="ECO:0000313" key="3">
    <source>
        <dbReference type="Proteomes" id="UP000199451"/>
    </source>
</evidence>